<comment type="caution">
    <text evidence="3">The sequence shown here is derived from an EMBL/GenBank/DDBJ whole genome shotgun (WGS) entry which is preliminary data.</text>
</comment>
<feature type="compositionally biased region" description="Polar residues" evidence="1">
    <location>
        <begin position="453"/>
        <end position="467"/>
    </location>
</feature>
<organism evidence="3 4">
    <name type="scientific">Cymbomonas tetramitiformis</name>
    <dbReference type="NCBI Taxonomy" id="36881"/>
    <lineage>
        <taxon>Eukaryota</taxon>
        <taxon>Viridiplantae</taxon>
        <taxon>Chlorophyta</taxon>
        <taxon>Pyramimonadophyceae</taxon>
        <taxon>Pyramimonadales</taxon>
        <taxon>Pyramimonadaceae</taxon>
        <taxon>Cymbomonas</taxon>
    </lineage>
</organism>
<dbReference type="Proteomes" id="UP001190700">
    <property type="component" value="Unassembled WGS sequence"/>
</dbReference>
<dbReference type="Pfam" id="PF07002">
    <property type="entry name" value="Copine"/>
    <property type="match status" value="1"/>
</dbReference>
<keyword evidence="4" id="KW-1185">Reference proteome</keyword>
<name>A0AAE0FSW3_9CHLO</name>
<evidence type="ECO:0000313" key="4">
    <source>
        <dbReference type="Proteomes" id="UP001190700"/>
    </source>
</evidence>
<dbReference type="EMBL" id="LGRX02013946">
    <property type="protein sequence ID" value="KAK3265394.1"/>
    <property type="molecule type" value="Genomic_DNA"/>
</dbReference>
<dbReference type="PANTHER" id="PTHR10857">
    <property type="entry name" value="COPINE"/>
    <property type="match status" value="1"/>
</dbReference>
<feature type="domain" description="Copine C-terminal" evidence="2">
    <location>
        <begin position="223"/>
        <end position="417"/>
    </location>
</feature>
<dbReference type="PANTHER" id="PTHR10857:SF106">
    <property type="entry name" value="C2 DOMAIN-CONTAINING PROTEIN"/>
    <property type="match status" value="1"/>
</dbReference>
<dbReference type="InterPro" id="IPR045052">
    <property type="entry name" value="Copine"/>
</dbReference>
<evidence type="ECO:0000313" key="3">
    <source>
        <dbReference type="EMBL" id="KAK3265394.1"/>
    </source>
</evidence>
<sequence length="534" mass="59395">MILIWLRSADVSEEARWDIAAWKRLKKRGKEAVHWEPLRIPVKPMCEQNYEQIVRLELHDARKWSSTNKQFCRSRDDTGMGTDRDLVAAATLPVYELLNPELIMPLQDPHCTPHEADAQEDDSSSKAHLRHYLRPRICVEPTFVQCLYAGVHLNLGFAVDFSEAVGFHHHGKPPSSPKTGCFYTRPDQHHRADWYGSLRSGYHARRAHHHEHQQRRHDAVGTPVQEAMIAMYAVLGDLSREGEVHAFGYGAAGSDCFPLNIGGEGTAKEKLPGPRTFVMSSVEDVLKGYEQACMHVQPSARGKKYSLKEILLRFLGSAKQDSLQYNVLVLMTHGGTYDNDTVEAIVEASYLPITILVLGLSTNPESEYSHFIKLDRWRRSPLVAPSGTPHQRNNVHFGIIPEASSMDVKIQEAAKLASHIADDMEHYYSLCAPPDLLDDLLRYHSLPSERNHFSSSLPAPQQLQPSGTDDHGAANDALMHINGAEETAALTAARGRREDLDGSIKWAEDEAGSQQADGETGAHSRAAACTGQCG</sequence>
<dbReference type="GO" id="GO:0005544">
    <property type="term" value="F:calcium-dependent phospholipid binding"/>
    <property type="evidence" value="ECO:0007669"/>
    <property type="project" value="InterPro"/>
</dbReference>
<reference evidence="3 4" key="1">
    <citation type="journal article" date="2015" name="Genome Biol. Evol.">
        <title>Comparative Genomics of a Bacterivorous Green Alga Reveals Evolutionary Causalities and Consequences of Phago-Mixotrophic Mode of Nutrition.</title>
        <authorList>
            <person name="Burns J.A."/>
            <person name="Paasch A."/>
            <person name="Narechania A."/>
            <person name="Kim E."/>
        </authorList>
    </citation>
    <scope>NUCLEOTIDE SEQUENCE [LARGE SCALE GENOMIC DNA]</scope>
    <source>
        <strain evidence="3 4">PLY_AMNH</strain>
    </source>
</reference>
<protein>
    <recommendedName>
        <fullName evidence="2">Copine C-terminal domain-containing protein</fullName>
    </recommendedName>
</protein>
<feature type="region of interest" description="Disordered" evidence="1">
    <location>
        <begin position="451"/>
        <end position="474"/>
    </location>
</feature>
<dbReference type="InterPro" id="IPR010734">
    <property type="entry name" value="Copine_C"/>
</dbReference>
<evidence type="ECO:0000256" key="1">
    <source>
        <dbReference type="SAM" id="MobiDB-lite"/>
    </source>
</evidence>
<dbReference type="AlphaFoldDB" id="A0AAE0FSW3"/>
<evidence type="ECO:0000259" key="2">
    <source>
        <dbReference type="Pfam" id="PF07002"/>
    </source>
</evidence>
<dbReference type="GO" id="GO:0005886">
    <property type="term" value="C:plasma membrane"/>
    <property type="evidence" value="ECO:0007669"/>
    <property type="project" value="TreeGrafter"/>
</dbReference>
<accession>A0AAE0FSW3</accession>
<dbReference type="GO" id="GO:0071277">
    <property type="term" value="P:cellular response to calcium ion"/>
    <property type="evidence" value="ECO:0007669"/>
    <property type="project" value="TreeGrafter"/>
</dbReference>
<gene>
    <name evidence="3" type="ORF">CYMTET_25918</name>
</gene>
<proteinExistence type="predicted"/>
<feature type="region of interest" description="Disordered" evidence="1">
    <location>
        <begin position="509"/>
        <end position="534"/>
    </location>
</feature>